<dbReference type="PANTHER" id="PTHR10199">
    <property type="entry name" value="THROMBOSPONDIN"/>
    <property type="match status" value="1"/>
</dbReference>
<dbReference type="InterPro" id="IPR003367">
    <property type="entry name" value="Thrombospondin_3-like_rpt"/>
</dbReference>
<dbReference type="PROSITE" id="PS51234">
    <property type="entry name" value="TSP3"/>
    <property type="match status" value="3"/>
</dbReference>
<dbReference type="CDD" id="cd00054">
    <property type="entry name" value="EGF_CA"/>
    <property type="match status" value="2"/>
</dbReference>
<evidence type="ECO:0000256" key="5">
    <source>
        <dbReference type="ARBA" id="ARBA00022737"/>
    </source>
</evidence>
<dbReference type="Pfam" id="PF02412">
    <property type="entry name" value="TSP_3"/>
    <property type="match status" value="5"/>
</dbReference>
<evidence type="ECO:0000256" key="9">
    <source>
        <dbReference type="ARBA" id="ARBA00023180"/>
    </source>
</evidence>
<dbReference type="InterPro" id="IPR008859">
    <property type="entry name" value="Thrombospondin_C"/>
</dbReference>
<evidence type="ECO:0000256" key="1">
    <source>
        <dbReference type="ARBA" id="ARBA00006373"/>
    </source>
</evidence>
<dbReference type="SMART" id="SM00210">
    <property type="entry name" value="TSPN"/>
    <property type="match status" value="1"/>
</dbReference>
<keyword evidence="9" id="KW-0325">Glycoprotein</keyword>
<comment type="similarity">
    <text evidence="1">Belongs to the EGF domain peptide family.</text>
</comment>
<dbReference type="InterPro" id="IPR048287">
    <property type="entry name" value="TSPN-like_N"/>
</dbReference>
<dbReference type="SMART" id="SM00181">
    <property type="entry name" value="EGF"/>
    <property type="match status" value="4"/>
</dbReference>
<dbReference type="PROSITE" id="PS50026">
    <property type="entry name" value="EGF_3"/>
    <property type="match status" value="1"/>
</dbReference>
<dbReference type="InterPro" id="IPR049883">
    <property type="entry name" value="NOTCH1_EGF-like"/>
</dbReference>
<dbReference type="Gene3D" id="2.60.120.200">
    <property type="match status" value="2"/>
</dbReference>
<evidence type="ECO:0000256" key="13">
    <source>
        <dbReference type="SAM" id="SignalP"/>
    </source>
</evidence>
<dbReference type="Pfam" id="PF07645">
    <property type="entry name" value="EGF_CA"/>
    <property type="match status" value="2"/>
</dbReference>
<feature type="domain" description="EGF-like" evidence="14">
    <location>
        <begin position="576"/>
        <end position="620"/>
    </location>
</feature>
<keyword evidence="4 13" id="KW-0732">Signal</keyword>
<evidence type="ECO:0000256" key="4">
    <source>
        <dbReference type="ARBA" id="ARBA00022729"/>
    </source>
</evidence>
<dbReference type="SUPFAM" id="SSF103647">
    <property type="entry name" value="TSP type-3 repeat"/>
    <property type="match status" value="3"/>
</dbReference>
<protein>
    <submittedName>
        <fullName evidence="17">Cartilage oligomeric matrix protein-like</fullName>
    </submittedName>
</protein>
<dbReference type="InParanoid" id="A0A6P8HVD8"/>
<dbReference type="RefSeq" id="XP_031556620.1">
    <property type="nucleotide sequence ID" value="XM_031700760.1"/>
</dbReference>
<evidence type="ECO:0000256" key="8">
    <source>
        <dbReference type="ARBA" id="ARBA00023157"/>
    </source>
</evidence>
<keyword evidence="16" id="KW-1185">Reference proteome</keyword>
<evidence type="ECO:0000256" key="11">
    <source>
        <dbReference type="PROSITE-ProRule" id="PRU00634"/>
    </source>
</evidence>
<feature type="domain" description="TSP C-terminal" evidence="15">
    <location>
        <begin position="886"/>
        <end position="1099"/>
    </location>
</feature>
<comment type="similarity">
    <text evidence="2">Belongs to the thrombospondin family.</text>
</comment>
<dbReference type="OrthoDB" id="14563at2759"/>
<feature type="disulfide bond" evidence="10">
    <location>
        <begin position="589"/>
        <end position="606"/>
    </location>
</feature>
<keyword evidence="6 11" id="KW-0106">Calcium</keyword>
<feature type="compositionally biased region" description="Polar residues" evidence="12">
    <location>
        <begin position="282"/>
        <end position="294"/>
    </location>
</feature>
<dbReference type="SUPFAM" id="SSF49899">
    <property type="entry name" value="Concanavalin A-like lectins/glucanases"/>
    <property type="match status" value="2"/>
</dbReference>
<evidence type="ECO:0000256" key="2">
    <source>
        <dbReference type="ARBA" id="ARBA00009456"/>
    </source>
</evidence>
<dbReference type="Pfam" id="PF05735">
    <property type="entry name" value="TSP_C"/>
    <property type="match status" value="1"/>
</dbReference>
<feature type="signal peptide" evidence="13">
    <location>
        <begin position="1"/>
        <end position="25"/>
    </location>
</feature>
<evidence type="ECO:0000259" key="15">
    <source>
        <dbReference type="PROSITE" id="PS51236"/>
    </source>
</evidence>
<dbReference type="SUPFAM" id="SSF57184">
    <property type="entry name" value="Growth factor receptor domain"/>
    <property type="match status" value="1"/>
</dbReference>
<dbReference type="PROSITE" id="PS51236">
    <property type="entry name" value="TSP_CTER"/>
    <property type="match status" value="1"/>
</dbReference>
<dbReference type="SMART" id="SM00179">
    <property type="entry name" value="EGF_CA"/>
    <property type="match status" value="2"/>
</dbReference>
<feature type="region of interest" description="Disordered" evidence="12">
    <location>
        <begin position="740"/>
        <end position="780"/>
    </location>
</feature>
<dbReference type="PANTHER" id="PTHR10199:SF100">
    <property type="entry name" value="THROMBOSPONDIN, ISOFORM A"/>
    <property type="match status" value="1"/>
</dbReference>
<proteinExistence type="inferred from homology"/>
<dbReference type="InterPro" id="IPR013320">
    <property type="entry name" value="ConA-like_dom_sf"/>
</dbReference>
<evidence type="ECO:0000313" key="17">
    <source>
        <dbReference type="RefSeq" id="XP_031556620.1"/>
    </source>
</evidence>
<keyword evidence="5" id="KW-0677">Repeat</keyword>
<feature type="region of interest" description="Disordered" evidence="12">
    <location>
        <begin position="704"/>
        <end position="723"/>
    </location>
</feature>
<dbReference type="FunFam" id="2.10.25.10:FF:000025">
    <property type="entry name" value="Thrombospondin 3"/>
    <property type="match status" value="1"/>
</dbReference>
<evidence type="ECO:0000259" key="14">
    <source>
        <dbReference type="PROSITE" id="PS50026"/>
    </source>
</evidence>
<dbReference type="FunFam" id="4.10.1080.10:FF:000002">
    <property type="entry name" value="Thrombospondin 3"/>
    <property type="match status" value="1"/>
</dbReference>
<comment type="caution">
    <text evidence="10">Lacks conserved residue(s) required for the propagation of feature annotation.</text>
</comment>
<dbReference type="KEGG" id="aten:116293340"/>
<dbReference type="InterPro" id="IPR018097">
    <property type="entry name" value="EGF_Ca-bd_CS"/>
</dbReference>
<dbReference type="InterPro" id="IPR017897">
    <property type="entry name" value="Thrombospondin_3_rpt"/>
</dbReference>
<dbReference type="InterPro" id="IPR001881">
    <property type="entry name" value="EGF-like_Ca-bd_dom"/>
</dbReference>
<feature type="region of interest" description="Disordered" evidence="12">
    <location>
        <begin position="806"/>
        <end position="825"/>
    </location>
</feature>
<dbReference type="AlphaFoldDB" id="A0A6P8HVD8"/>
<dbReference type="GeneID" id="116293340"/>
<dbReference type="InterPro" id="IPR009030">
    <property type="entry name" value="Growth_fac_rcpt_cys_sf"/>
</dbReference>
<feature type="compositionally biased region" description="Basic and acidic residues" evidence="12">
    <location>
        <begin position="745"/>
        <end position="778"/>
    </location>
</feature>
<dbReference type="InterPro" id="IPR028974">
    <property type="entry name" value="TSP_type-3_rpt"/>
</dbReference>
<dbReference type="GO" id="GO:0005509">
    <property type="term" value="F:calcium ion binding"/>
    <property type="evidence" value="ECO:0007669"/>
    <property type="project" value="UniProtKB-UniRule"/>
</dbReference>
<evidence type="ECO:0000256" key="12">
    <source>
        <dbReference type="SAM" id="MobiDB-lite"/>
    </source>
</evidence>
<evidence type="ECO:0000256" key="6">
    <source>
        <dbReference type="ARBA" id="ARBA00022837"/>
    </source>
</evidence>
<name>A0A6P8HVD8_ACTTE</name>
<dbReference type="FunFam" id="4.10.1080.10:FF:000001">
    <property type="entry name" value="Thrombospondin 3"/>
    <property type="match status" value="1"/>
</dbReference>
<sequence>MKKSGSIWYLQSLLVLLSMVLNTEAKIQDFDLIKSFELGKGQITGLGRIEGYPGEPEEAYRFDRGLARLHLGPEFVSDLAEASRESKSLTITSNLKLDRKSYGTLLSIETEGEGNLVFSLLFSCFSSCRISLYYPEGSLTSVTYFDKVPNISDGKWHKMVLHIQTNRMGKHVVSLFMDCRSLGKKKISAGLDQLFPLSNEKVKYALRFAQRGASNSVYIPWKGSLQSVLLIFGVRSHSFANPVDCLTKSTRQILSGLTNKNNRHKYQPTVKVVTTQRRQTTSKDATTVKSTPTKPQKDGTTKPQPSVRPITQKEKPTRNIVDIITSGETRFGVADGSSPTTELVLTTSDEKLDYLVDMIRQLKKEQFHRESALRKTIEMLRIDLNSQSQEVRYVRSFLEHGGACKSGSLIQQTGKRFDSIGTILPGRKTDRQNPVAGGKCLQKPCFPFVECYETPDEGLGFRCGPCPPGFTGNGIRCEDVNECNLYPCSALTKCINLRPGYQCTPCPVGYLGNASMGLGVEMARKNKQVCEDINECANGRNGGCSIHSECINTQGSYRCGPCKPGYDGDSTRECKRVLFCSNAPRANPCGKLAHCIPRNDGRNYECKCKPGYGGDGVRCGKDSDMDGYPDRALGCKGPKCAKDNCREIPNSGQEDVDGDGTGDACEYDADGDRKPSKDQDNCPSVPNEDQQDTDADGVGDACDNCQTVNNPDQEDTDKDGIGDACDVDIDGDGIINVLDNCPKVPNRDQKNTDGDPHGDACDNCKRGKNPDQADKDGDGIGDVCDFDQDYDRDGVDDRHDNCLRKPNAAQLDTDGDGLGDVCDSDDDNDGIPDYKDNCRLVRNVDQKDSDNDGIGDACQGDYDNDGVPDAVDICPYNHNITKTDFSSFFNVNFDPLSKIKDYPQWKASKKGNEVYLRKNSNVGLFVATPKYEDIEFRGTMFVNTHQDDDIIGFAFGYQQYGHFFLLSWKRKEQMYWIVNPFRATAKTWLTLKRVKSSSVPSHGIRNALWHTAETRRHTKVLWQKRLTRGWKPKTAYRWELNYTPSNGYLRLQMWVGTQQLMDTGILRDLEMRGGRLGFFSFSQGDIIWSDLQVRCVDGK</sequence>
<dbReference type="FunFam" id="2.10.25.10:FF:000027">
    <property type="entry name" value="Thrombospondin 3"/>
    <property type="match status" value="1"/>
</dbReference>
<feature type="compositionally biased region" description="Acidic residues" evidence="12">
    <location>
        <begin position="654"/>
        <end position="669"/>
    </location>
</feature>
<feature type="repeat" description="TSP type-3" evidence="11">
    <location>
        <begin position="847"/>
        <end position="882"/>
    </location>
</feature>
<feature type="compositionally biased region" description="Acidic residues" evidence="12">
    <location>
        <begin position="813"/>
        <end position="825"/>
    </location>
</feature>
<dbReference type="PROSITE" id="PS01187">
    <property type="entry name" value="EGF_CA"/>
    <property type="match status" value="1"/>
</dbReference>
<dbReference type="Gene3D" id="4.10.1080.10">
    <property type="entry name" value="TSP type-3 repeat"/>
    <property type="match status" value="2"/>
</dbReference>
<organism evidence="16 17">
    <name type="scientific">Actinia tenebrosa</name>
    <name type="common">Australian red waratah sea anemone</name>
    <dbReference type="NCBI Taxonomy" id="6105"/>
    <lineage>
        <taxon>Eukaryota</taxon>
        <taxon>Metazoa</taxon>
        <taxon>Cnidaria</taxon>
        <taxon>Anthozoa</taxon>
        <taxon>Hexacorallia</taxon>
        <taxon>Actiniaria</taxon>
        <taxon>Actiniidae</taxon>
        <taxon>Actinia</taxon>
    </lineage>
</organism>
<feature type="region of interest" description="Disordered" evidence="12">
    <location>
        <begin position="651"/>
        <end position="699"/>
    </location>
</feature>
<dbReference type="Proteomes" id="UP000515163">
    <property type="component" value="Unplaced"/>
</dbReference>
<reference evidence="17" key="1">
    <citation type="submission" date="2025-08" db="UniProtKB">
        <authorList>
            <consortium name="RefSeq"/>
        </authorList>
    </citation>
    <scope>IDENTIFICATION</scope>
</reference>
<evidence type="ECO:0000256" key="3">
    <source>
        <dbReference type="ARBA" id="ARBA00022536"/>
    </source>
</evidence>
<dbReference type="PROSITE" id="PS01186">
    <property type="entry name" value="EGF_2"/>
    <property type="match status" value="1"/>
</dbReference>
<evidence type="ECO:0000256" key="7">
    <source>
        <dbReference type="ARBA" id="ARBA00022889"/>
    </source>
</evidence>
<evidence type="ECO:0000313" key="16">
    <source>
        <dbReference type="Proteomes" id="UP000515163"/>
    </source>
</evidence>
<dbReference type="InterPro" id="IPR000742">
    <property type="entry name" value="EGF"/>
</dbReference>
<gene>
    <name evidence="17" type="primary">LOC116293340</name>
</gene>
<keyword evidence="7" id="KW-0130">Cell adhesion</keyword>
<dbReference type="Gene3D" id="2.10.25.10">
    <property type="entry name" value="Laminin"/>
    <property type="match status" value="4"/>
</dbReference>
<accession>A0A6P8HVD8</accession>
<evidence type="ECO:0000256" key="10">
    <source>
        <dbReference type="PROSITE-ProRule" id="PRU00076"/>
    </source>
</evidence>
<keyword evidence="8 10" id="KW-1015">Disulfide bond</keyword>
<feature type="compositionally biased region" description="Basic and acidic residues" evidence="12">
    <location>
        <begin position="670"/>
        <end position="680"/>
    </location>
</feature>
<dbReference type="FunFam" id="2.60.120.200:FF:000002">
    <property type="entry name" value="Thrombospondin 3"/>
    <property type="match status" value="1"/>
</dbReference>
<feature type="chain" id="PRO_5027926128" evidence="13">
    <location>
        <begin position="26"/>
        <end position="1099"/>
    </location>
</feature>
<feature type="repeat" description="TSP type-3" evidence="11">
    <location>
        <begin position="714"/>
        <end position="749"/>
    </location>
</feature>
<feature type="region of interest" description="Disordered" evidence="12">
    <location>
        <begin position="273"/>
        <end position="314"/>
    </location>
</feature>
<keyword evidence="3 10" id="KW-0245">EGF-like domain</keyword>
<feature type="repeat" description="TSP type-3" evidence="11">
    <location>
        <begin position="811"/>
        <end position="846"/>
    </location>
</feature>
<dbReference type="GO" id="GO:0007155">
    <property type="term" value="P:cell adhesion"/>
    <property type="evidence" value="ECO:0007669"/>
    <property type="project" value="UniProtKB-KW"/>
</dbReference>
<dbReference type="GO" id="GO:0005576">
    <property type="term" value="C:extracellular region"/>
    <property type="evidence" value="ECO:0007669"/>
    <property type="project" value="InterPro"/>
</dbReference>